<evidence type="ECO:0000313" key="3">
    <source>
        <dbReference type="EMBL" id="MFI1464185.1"/>
    </source>
</evidence>
<name>A0ABW7TTM3_9NOCA</name>
<feature type="signal peptide" evidence="2">
    <location>
        <begin position="1"/>
        <end position="23"/>
    </location>
</feature>
<keyword evidence="4" id="KW-1185">Reference proteome</keyword>
<dbReference type="PANTHER" id="PTHR36302">
    <property type="entry name" value="BLR7088 PROTEIN"/>
    <property type="match status" value="1"/>
</dbReference>
<proteinExistence type="predicted"/>
<comment type="caution">
    <text evidence="3">The sequence shown here is derived from an EMBL/GenBank/DDBJ whole genome shotgun (WGS) entry which is preliminary data.</text>
</comment>
<evidence type="ECO:0000313" key="4">
    <source>
        <dbReference type="Proteomes" id="UP001611263"/>
    </source>
</evidence>
<dbReference type="SUPFAM" id="SSF110087">
    <property type="entry name" value="DR1885-like metal-binding protein"/>
    <property type="match status" value="1"/>
</dbReference>
<dbReference type="InterPro" id="IPR036182">
    <property type="entry name" value="PCuAC_sf"/>
</dbReference>
<reference evidence="3 4" key="1">
    <citation type="submission" date="2024-10" db="EMBL/GenBank/DDBJ databases">
        <title>The Natural Products Discovery Center: Release of the First 8490 Sequenced Strains for Exploring Actinobacteria Biosynthetic Diversity.</title>
        <authorList>
            <person name="Kalkreuter E."/>
            <person name="Kautsar S.A."/>
            <person name="Yang D."/>
            <person name="Bader C.D."/>
            <person name="Teijaro C.N."/>
            <person name="Fluegel L."/>
            <person name="Davis C.M."/>
            <person name="Simpson J.R."/>
            <person name="Lauterbach L."/>
            <person name="Steele A.D."/>
            <person name="Gui C."/>
            <person name="Meng S."/>
            <person name="Li G."/>
            <person name="Viehrig K."/>
            <person name="Ye F."/>
            <person name="Su P."/>
            <person name="Kiefer A.F."/>
            <person name="Nichols A."/>
            <person name="Cepeda A.J."/>
            <person name="Yan W."/>
            <person name="Fan B."/>
            <person name="Jiang Y."/>
            <person name="Adhikari A."/>
            <person name="Zheng C.-J."/>
            <person name="Schuster L."/>
            <person name="Cowan T.M."/>
            <person name="Smanski M.J."/>
            <person name="Chevrette M.G."/>
            <person name="De Carvalho L.P.S."/>
            <person name="Shen B."/>
        </authorList>
    </citation>
    <scope>NUCLEOTIDE SEQUENCE [LARGE SCALE GENOMIC DNA]</scope>
    <source>
        <strain evidence="3 4">NPDC020568</strain>
    </source>
</reference>
<dbReference type="EMBL" id="JBIRUQ010000007">
    <property type="protein sequence ID" value="MFI1464185.1"/>
    <property type="molecule type" value="Genomic_DNA"/>
</dbReference>
<dbReference type="PANTHER" id="PTHR36302:SF1">
    <property type="entry name" value="COPPER CHAPERONE PCU(A)C"/>
    <property type="match status" value="1"/>
</dbReference>
<feature type="compositionally biased region" description="Low complexity" evidence="1">
    <location>
        <begin position="165"/>
        <end position="183"/>
    </location>
</feature>
<dbReference type="Proteomes" id="UP001611263">
    <property type="component" value="Unassembled WGS sequence"/>
</dbReference>
<dbReference type="RefSeq" id="WP_033245628.1">
    <property type="nucleotide sequence ID" value="NZ_JBIRUQ010000007.1"/>
</dbReference>
<organism evidence="3 4">
    <name type="scientific">Nocardia carnea</name>
    <dbReference type="NCBI Taxonomy" id="37328"/>
    <lineage>
        <taxon>Bacteria</taxon>
        <taxon>Bacillati</taxon>
        <taxon>Actinomycetota</taxon>
        <taxon>Actinomycetes</taxon>
        <taxon>Mycobacteriales</taxon>
        <taxon>Nocardiaceae</taxon>
        <taxon>Nocardia</taxon>
    </lineage>
</organism>
<dbReference type="Pfam" id="PF04314">
    <property type="entry name" value="PCuAC"/>
    <property type="match status" value="1"/>
</dbReference>
<dbReference type="GeneID" id="93508617"/>
<dbReference type="InterPro" id="IPR058248">
    <property type="entry name" value="Lxx211020-like"/>
</dbReference>
<dbReference type="Gene3D" id="2.60.40.1890">
    <property type="entry name" value="PCu(A)C copper chaperone"/>
    <property type="match status" value="1"/>
</dbReference>
<dbReference type="PROSITE" id="PS51257">
    <property type="entry name" value="PROKAR_LIPOPROTEIN"/>
    <property type="match status" value="1"/>
</dbReference>
<keyword evidence="2" id="KW-0732">Signal</keyword>
<sequence length="183" mass="18712">MKTSIRRGAFVTALSFAAAFAGACSSDEAESAHRQADSVVVHEQWVKAADSGMTSAFAEFRNSADTEVRVVAASSPAAGWAELHEIAPGDTGAPVMRPKAGGFVIPAGGTYTLAAGGDHLMLMDLPAPLTPGAETEITLEFADRSTMTFTAQVRDFAGAQENYQPGGDSADAPAAPSTPAHGG</sequence>
<feature type="region of interest" description="Disordered" evidence="1">
    <location>
        <begin position="157"/>
        <end position="183"/>
    </location>
</feature>
<protein>
    <submittedName>
        <fullName evidence="3">Copper chaperone PCu(A)C</fullName>
    </submittedName>
</protein>
<feature type="chain" id="PRO_5045970290" evidence="2">
    <location>
        <begin position="24"/>
        <end position="183"/>
    </location>
</feature>
<gene>
    <name evidence="3" type="ORF">ACH4WX_25970</name>
</gene>
<evidence type="ECO:0000256" key="2">
    <source>
        <dbReference type="SAM" id="SignalP"/>
    </source>
</evidence>
<evidence type="ECO:0000256" key="1">
    <source>
        <dbReference type="SAM" id="MobiDB-lite"/>
    </source>
</evidence>
<accession>A0ABW7TTM3</accession>
<dbReference type="InterPro" id="IPR007410">
    <property type="entry name" value="LpqE-like"/>
</dbReference>